<accession>A0A5D0MN29</accession>
<protein>
    <submittedName>
        <fullName evidence="1">Twin-arginine translocation signal domain-containing protein</fullName>
    </submittedName>
</protein>
<dbReference type="NCBIfam" id="TIGR01409">
    <property type="entry name" value="TAT_signal_seq"/>
    <property type="match status" value="1"/>
</dbReference>
<gene>
    <name evidence="1" type="ORF">FXF49_10390</name>
</gene>
<dbReference type="InterPro" id="IPR019546">
    <property type="entry name" value="TAT_signal_bac_arc"/>
</dbReference>
<evidence type="ECO:0000313" key="2">
    <source>
        <dbReference type="Proteomes" id="UP000323337"/>
    </source>
</evidence>
<dbReference type="Proteomes" id="UP000323337">
    <property type="component" value="Unassembled WGS sequence"/>
</dbReference>
<dbReference type="EMBL" id="VSIV01000296">
    <property type="protein sequence ID" value="TYB32658.1"/>
    <property type="molecule type" value="Genomic_DNA"/>
</dbReference>
<organism evidence="1 2">
    <name type="scientific">Flexistipes sinusarabici</name>
    <dbReference type="NCBI Taxonomy" id="2352"/>
    <lineage>
        <taxon>Bacteria</taxon>
        <taxon>Pseudomonadati</taxon>
        <taxon>Deferribacterota</taxon>
        <taxon>Deferribacteres</taxon>
        <taxon>Deferribacterales</taxon>
        <taxon>Flexistipitaceae</taxon>
        <taxon>Flexistipes</taxon>
    </lineage>
</organism>
<name>A0A5D0MN29_FLESI</name>
<sequence length="104" mass="12279">MTKDCHVERNRAHKYLCARWRREISTVRNDIANKYASMFISRRSVMKNKFFDRRKFLKGMAVTGATLGVAAIVKPAMAKDGEIVNENLYRETEHFKKYYKSLRD</sequence>
<dbReference type="PROSITE" id="PS51318">
    <property type="entry name" value="TAT"/>
    <property type="match status" value="1"/>
</dbReference>
<dbReference type="AlphaFoldDB" id="A0A5D0MN29"/>
<comment type="caution">
    <text evidence="1">The sequence shown here is derived from an EMBL/GenBank/DDBJ whole genome shotgun (WGS) entry which is preliminary data.</text>
</comment>
<reference evidence="1 2" key="1">
    <citation type="submission" date="2019-08" db="EMBL/GenBank/DDBJ databases">
        <title>Genomic characterization of a novel candidate phylum (ARYD3) from a high temperature, high salinity tertiary oil reservoir in north central Oklahoma, USA.</title>
        <authorList>
            <person name="Youssef N.H."/>
            <person name="Yadav A."/>
            <person name="Elshahed M.S."/>
        </authorList>
    </citation>
    <scope>NUCLEOTIDE SEQUENCE [LARGE SCALE GENOMIC DNA]</scope>
    <source>
        <strain evidence="1">ARYD1</strain>
    </source>
</reference>
<dbReference type="InterPro" id="IPR006311">
    <property type="entry name" value="TAT_signal"/>
</dbReference>
<evidence type="ECO:0000313" key="1">
    <source>
        <dbReference type="EMBL" id="TYB32658.1"/>
    </source>
</evidence>
<proteinExistence type="predicted"/>